<comment type="caution">
    <text evidence="2">The sequence shown here is derived from an EMBL/GenBank/DDBJ whole genome shotgun (WGS) entry which is preliminary data.</text>
</comment>
<proteinExistence type="predicted"/>
<evidence type="ECO:0000313" key="2">
    <source>
        <dbReference type="EMBL" id="CAE6462100.1"/>
    </source>
</evidence>
<protein>
    <submittedName>
        <fullName evidence="2">Uncharacterized protein</fullName>
    </submittedName>
</protein>
<name>A0A8H3BNB3_9AGAM</name>
<dbReference type="AlphaFoldDB" id="A0A8H3BNB3"/>
<feature type="non-terminal residue" evidence="2">
    <location>
        <position position="237"/>
    </location>
</feature>
<reference evidence="2" key="1">
    <citation type="submission" date="2021-01" db="EMBL/GenBank/DDBJ databases">
        <authorList>
            <person name="Kaushik A."/>
        </authorList>
    </citation>
    <scope>NUCLEOTIDE SEQUENCE</scope>
    <source>
        <strain evidence="2">AG6-10EEA</strain>
    </source>
</reference>
<evidence type="ECO:0000313" key="3">
    <source>
        <dbReference type="Proteomes" id="UP000663853"/>
    </source>
</evidence>
<dbReference type="EMBL" id="CAJMXA010001515">
    <property type="protein sequence ID" value="CAE6462100.1"/>
    <property type="molecule type" value="Genomic_DNA"/>
</dbReference>
<dbReference type="Proteomes" id="UP000663853">
    <property type="component" value="Unassembled WGS sequence"/>
</dbReference>
<sequence length="237" mass="25376">MSLREGIKQGFKQVKGKFKAVFKPKDGSDTGSARSNTPSKISPHTGSLPVEVRVGDPGASVPRTPPPTQVSPSPSAIPPLGDVVGADKISEQHPRSYNLVEEHNQRMAEPSPSAPEISLQPVSTNRAASAVTSQPQVLEDTTANIPSSHTFSNIFGFEGQPASRQRPRELLGETSSGEGLKIFAAGVVESATDALKFGPLRSISDMLQGFAEMYILEGTVKKEYEALQQWLQALLKD</sequence>
<organism evidence="2 3">
    <name type="scientific">Rhizoctonia solani</name>
    <dbReference type="NCBI Taxonomy" id="456999"/>
    <lineage>
        <taxon>Eukaryota</taxon>
        <taxon>Fungi</taxon>
        <taxon>Dikarya</taxon>
        <taxon>Basidiomycota</taxon>
        <taxon>Agaricomycotina</taxon>
        <taxon>Agaricomycetes</taxon>
        <taxon>Cantharellales</taxon>
        <taxon>Ceratobasidiaceae</taxon>
        <taxon>Rhizoctonia</taxon>
    </lineage>
</organism>
<evidence type="ECO:0000256" key="1">
    <source>
        <dbReference type="SAM" id="MobiDB-lite"/>
    </source>
</evidence>
<feature type="compositionally biased region" description="Polar residues" evidence="1">
    <location>
        <begin position="29"/>
        <end position="45"/>
    </location>
</feature>
<feature type="region of interest" description="Disordered" evidence="1">
    <location>
        <begin position="18"/>
        <end position="77"/>
    </location>
</feature>
<accession>A0A8H3BNB3</accession>
<gene>
    <name evidence="2" type="ORF">RDB_LOCUS63330</name>
</gene>